<name>A0A3B4YW68_9TELE</name>
<dbReference type="AlphaFoldDB" id="A0A3B4YW68"/>
<evidence type="ECO:0000313" key="2">
    <source>
        <dbReference type="Ensembl" id="ENSSPAP00000000500.1"/>
    </source>
</evidence>
<protein>
    <submittedName>
        <fullName evidence="2">Uncharacterized protein</fullName>
    </submittedName>
</protein>
<proteinExistence type="predicted"/>
<sequence length="137" mass="14926">SQWVCCSHGLSVRGFGHCNPACCEQTRLEPKGCEPAICQPVICLHLCFGPAFCEPEICLSVICSLASFQPWSCWPVISEPEIFQPTCCEPAFCKRPLLLPSTHPKTRYSCIATTPCCCSSTCSHGSLYFCTLSPAIS</sequence>
<evidence type="ECO:0000256" key="1">
    <source>
        <dbReference type="ARBA" id="ARBA00022744"/>
    </source>
</evidence>
<dbReference type="InterPro" id="IPR002494">
    <property type="entry name" value="KAP"/>
</dbReference>
<reference evidence="2" key="1">
    <citation type="submission" date="2023-09" db="UniProtKB">
        <authorList>
            <consortium name="Ensembl"/>
        </authorList>
    </citation>
    <scope>IDENTIFICATION</scope>
</reference>
<dbReference type="Pfam" id="PF13885">
    <property type="entry name" value="Keratin_B2_2"/>
    <property type="match status" value="1"/>
</dbReference>
<accession>A0A3B4YW68</accession>
<organism evidence="2">
    <name type="scientific">Stegastes partitus</name>
    <name type="common">bicolor damselfish</name>
    <dbReference type="NCBI Taxonomy" id="144197"/>
    <lineage>
        <taxon>Eukaryota</taxon>
        <taxon>Metazoa</taxon>
        <taxon>Chordata</taxon>
        <taxon>Craniata</taxon>
        <taxon>Vertebrata</taxon>
        <taxon>Euteleostomi</taxon>
        <taxon>Actinopterygii</taxon>
        <taxon>Neopterygii</taxon>
        <taxon>Teleostei</taxon>
        <taxon>Neoteleostei</taxon>
        <taxon>Acanthomorphata</taxon>
        <taxon>Ovalentaria</taxon>
        <taxon>Pomacentridae</taxon>
        <taxon>Stegastes</taxon>
    </lineage>
</organism>
<dbReference type="Ensembl" id="ENSSPAT00000000508.1">
    <property type="protein sequence ID" value="ENSSPAP00000000500.1"/>
    <property type="gene ID" value="ENSSPAG00000000330.1"/>
</dbReference>
<keyword evidence="1" id="KW-0416">Keratin</keyword>